<accession>A0A433V049</accession>
<protein>
    <submittedName>
        <fullName evidence="2">Aldo/keto reductase</fullName>
    </submittedName>
</protein>
<dbReference type="SUPFAM" id="SSF51430">
    <property type="entry name" value="NAD(P)-linked oxidoreductase"/>
    <property type="match status" value="1"/>
</dbReference>
<dbReference type="EMBL" id="RSCM01000001">
    <property type="protein sequence ID" value="RUS99438.1"/>
    <property type="molecule type" value="Genomic_DNA"/>
</dbReference>
<gene>
    <name evidence="2" type="ORF">DSM107003_00220</name>
</gene>
<reference evidence="2 3" key="1">
    <citation type="journal article" date="2019" name="Genome Biol. Evol.">
        <title>Day and night: Metabolic profiles and evolutionary relationships of six axenic non-marine cyanobacteria.</title>
        <authorList>
            <person name="Will S.E."/>
            <person name="Henke P."/>
            <person name="Boedeker C."/>
            <person name="Huang S."/>
            <person name="Brinkmann H."/>
            <person name="Rohde M."/>
            <person name="Jarek M."/>
            <person name="Friedl T."/>
            <person name="Seufert S."/>
            <person name="Schumacher M."/>
            <person name="Overmann J."/>
            <person name="Neumann-Schaal M."/>
            <person name="Petersen J."/>
        </authorList>
    </citation>
    <scope>NUCLEOTIDE SEQUENCE [LARGE SCALE GENOMIC DNA]</scope>
    <source>
        <strain evidence="2 3">SAG 1403-4b</strain>
    </source>
</reference>
<dbReference type="InterPro" id="IPR023210">
    <property type="entry name" value="NADP_OxRdtase_dom"/>
</dbReference>
<dbReference type="InterPro" id="IPR036812">
    <property type="entry name" value="NAD(P)_OxRdtase_dom_sf"/>
</dbReference>
<dbReference type="AlphaFoldDB" id="A0A433V049"/>
<name>A0A433V049_ANAVA</name>
<dbReference type="GO" id="GO:0016491">
    <property type="term" value="F:oxidoreductase activity"/>
    <property type="evidence" value="ECO:0007669"/>
    <property type="project" value="InterPro"/>
</dbReference>
<evidence type="ECO:0000259" key="1">
    <source>
        <dbReference type="Pfam" id="PF00248"/>
    </source>
</evidence>
<dbReference type="Pfam" id="PF00248">
    <property type="entry name" value="Aldo_ket_red"/>
    <property type="match status" value="1"/>
</dbReference>
<dbReference type="PANTHER" id="PTHR43312">
    <property type="entry name" value="D-THREO-ALDOSE 1-DEHYDROGENASE"/>
    <property type="match status" value="1"/>
</dbReference>
<dbReference type="CDD" id="cd19105">
    <property type="entry name" value="AKR_unchar"/>
    <property type="match status" value="1"/>
</dbReference>
<dbReference type="PRINTS" id="PR00069">
    <property type="entry name" value="ALDKETRDTASE"/>
</dbReference>
<evidence type="ECO:0000313" key="2">
    <source>
        <dbReference type="EMBL" id="RUS99438.1"/>
    </source>
</evidence>
<dbReference type="Proteomes" id="UP000276103">
    <property type="component" value="Unassembled WGS sequence"/>
</dbReference>
<proteinExistence type="predicted"/>
<comment type="caution">
    <text evidence="2">The sequence shown here is derived from an EMBL/GenBank/DDBJ whole genome shotgun (WGS) entry which is preliminary data.</text>
</comment>
<dbReference type="PANTHER" id="PTHR43312:SF1">
    <property type="entry name" value="NADP-DEPENDENT OXIDOREDUCTASE DOMAIN-CONTAINING PROTEIN"/>
    <property type="match status" value="1"/>
</dbReference>
<dbReference type="RefSeq" id="WP_127051649.1">
    <property type="nucleotide sequence ID" value="NZ_RSCM01000001.1"/>
</dbReference>
<feature type="domain" description="NADP-dependent oxidoreductase" evidence="1">
    <location>
        <begin position="54"/>
        <end position="338"/>
    </location>
</feature>
<sequence length="351" mass="39381">MIKKSIKSFLKSIRDLGKQPPKRSYELITQINQTNMEYVTLGRTGLRVSVMGLGGGGYSKIGQSTGKSQAESTYLIRTALDFGINLFDTAEDYNTEQIIGKAIKEIKREDVVLSTKKKVLNQDRLITGKELVKEVEKSLRKLQTDHVDIYNFHGVTINQYDYVLTELAPVLFKMRDAGKIRFIGITEAFVKEPSHQMLQRAVEDDCWDTIMIGFNILNQSAQKLVLPQATTKNIGVLSMFAVRRALSSATNLKKAIIKLQQMGYAELETLNVEKPLDFLFDEGGSKNITDAAYRFCRHQLGVDVVLFGTGNIEHLAANVTSLLQPPLSDKDLLKLKELFADVDNFTGHEKV</sequence>
<dbReference type="InterPro" id="IPR053135">
    <property type="entry name" value="AKR2_Oxidoreductase"/>
</dbReference>
<keyword evidence="3" id="KW-1185">Reference proteome</keyword>
<dbReference type="OrthoDB" id="9773828at2"/>
<dbReference type="InterPro" id="IPR020471">
    <property type="entry name" value="AKR"/>
</dbReference>
<organism evidence="2 3">
    <name type="scientific">Trichormus variabilis SAG 1403-4b</name>
    <dbReference type="NCBI Taxonomy" id="447716"/>
    <lineage>
        <taxon>Bacteria</taxon>
        <taxon>Bacillati</taxon>
        <taxon>Cyanobacteriota</taxon>
        <taxon>Cyanophyceae</taxon>
        <taxon>Nostocales</taxon>
        <taxon>Nostocaceae</taxon>
        <taxon>Trichormus</taxon>
    </lineage>
</organism>
<evidence type="ECO:0000313" key="3">
    <source>
        <dbReference type="Proteomes" id="UP000276103"/>
    </source>
</evidence>
<dbReference type="Gene3D" id="3.20.20.100">
    <property type="entry name" value="NADP-dependent oxidoreductase domain"/>
    <property type="match status" value="1"/>
</dbReference>